<dbReference type="STRING" id="35608.A0A2U1PKK8"/>
<dbReference type="InterPro" id="IPR029058">
    <property type="entry name" value="AB_hydrolase_fold"/>
</dbReference>
<dbReference type="Proteomes" id="UP000245207">
    <property type="component" value="Unassembled WGS sequence"/>
</dbReference>
<organism evidence="4 5">
    <name type="scientific">Artemisia annua</name>
    <name type="common">Sweet wormwood</name>
    <dbReference type="NCBI Taxonomy" id="35608"/>
    <lineage>
        <taxon>Eukaryota</taxon>
        <taxon>Viridiplantae</taxon>
        <taxon>Streptophyta</taxon>
        <taxon>Embryophyta</taxon>
        <taxon>Tracheophyta</taxon>
        <taxon>Spermatophyta</taxon>
        <taxon>Magnoliopsida</taxon>
        <taxon>eudicotyledons</taxon>
        <taxon>Gunneridae</taxon>
        <taxon>Pentapetalae</taxon>
        <taxon>asterids</taxon>
        <taxon>campanulids</taxon>
        <taxon>Asterales</taxon>
        <taxon>Asteraceae</taxon>
        <taxon>Asteroideae</taxon>
        <taxon>Anthemideae</taxon>
        <taxon>Artemisiinae</taxon>
        <taxon>Artemisia</taxon>
    </lineage>
</organism>
<comment type="caution">
    <text evidence="4">The sequence shown here is derived from an EMBL/GenBank/DDBJ whole genome shotgun (WGS) entry which is preliminary data.</text>
</comment>
<dbReference type="AlphaFoldDB" id="A0A2U1PKK8"/>
<accession>A0A2U1PKK8</accession>
<dbReference type="PANTHER" id="PTHR11005">
    <property type="entry name" value="LYSOSOMAL ACID LIPASE-RELATED"/>
    <property type="match status" value="1"/>
</dbReference>
<reference evidence="4 5" key="1">
    <citation type="journal article" date="2018" name="Mol. Plant">
        <title>The genome of Artemisia annua provides insight into the evolution of Asteraceae family and artemisinin biosynthesis.</title>
        <authorList>
            <person name="Shen Q."/>
            <person name="Zhang L."/>
            <person name="Liao Z."/>
            <person name="Wang S."/>
            <person name="Yan T."/>
            <person name="Shi P."/>
            <person name="Liu M."/>
            <person name="Fu X."/>
            <person name="Pan Q."/>
            <person name="Wang Y."/>
            <person name="Lv Z."/>
            <person name="Lu X."/>
            <person name="Zhang F."/>
            <person name="Jiang W."/>
            <person name="Ma Y."/>
            <person name="Chen M."/>
            <person name="Hao X."/>
            <person name="Li L."/>
            <person name="Tang Y."/>
            <person name="Lv G."/>
            <person name="Zhou Y."/>
            <person name="Sun X."/>
            <person name="Brodelius P.E."/>
            <person name="Rose J.K.C."/>
            <person name="Tang K."/>
        </authorList>
    </citation>
    <scope>NUCLEOTIDE SEQUENCE [LARGE SCALE GENOMIC DNA]</scope>
    <source>
        <strain evidence="5">cv. Huhao1</strain>
        <tissue evidence="4">Leaf</tissue>
    </source>
</reference>
<dbReference type="FunFam" id="3.40.50.1820:FF:000126">
    <property type="entry name" value="Lipase"/>
    <property type="match status" value="1"/>
</dbReference>
<sequence length="639" mass="71248">MPGSTTSALIIFLVIPTPIPTEATTTTTELPESGFNTPLPSDKGKEIKETEDSPPKLVKATREVRPDPDAPVLIEATLYNGKVFKGTNEQVAAAMEEDDRIRVELLSKPVITEVAKERGPRVNERHTPFKLSDFGIKEWDMMGPILKKKKNNCVPELLEGLTKKYQELEKVTKSLGIDHKKSLASQDILETIGAMLSDVPKELCMQDKKVKRFLYFTEFVIYDELANIVQEVNIRNIDESYSLSRSRPYFPQNATTAALLAASNAYGICSSMVQPHGYTCEEHKVTTKDGYILSLQRIPLGRAGGRKGSRVPVLLQHGLLMDGITWLLSPPDQSLALVLADNDFDVWIVSSRGTKYSRGHVSLKPEDEAYWDWSWDELSAYDLPATFQYVQSQTGQKLHYVGHSLGTLTAMAAFSKGELVSMLRSAALLSPVAYVGQITSPLGRNAAEAFIAEVKTNKVHLALKWLGLHEFNPKGDVVTKFLKKICAKPGIDCTNLLNSFTGKNCCLKPSIVDVFLDHEPQPSSTKNMMHVAQMIREGTIQMYDYKDAGENRRRYGQSTPPAYNIANIPKNIPLFLSHGGADALSDVEDMKHLLRTLKDHEQDKIVVQFITDYAHADFVMATNAKQVVYEPLMAFFKLH</sequence>
<evidence type="ECO:0000313" key="4">
    <source>
        <dbReference type="EMBL" id="PWA86291.1"/>
    </source>
</evidence>
<feature type="region of interest" description="Disordered" evidence="1">
    <location>
        <begin position="23"/>
        <end position="54"/>
    </location>
</feature>
<keyword evidence="2" id="KW-0732">Signal</keyword>
<dbReference type="GO" id="GO:0006629">
    <property type="term" value="P:lipid metabolic process"/>
    <property type="evidence" value="ECO:0007669"/>
    <property type="project" value="InterPro"/>
</dbReference>
<feature type="chain" id="PRO_5015545999" evidence="2">
    <location>
        <begin position="24"/>
        <end position="639"/>
    </location>
</feature>
<dbReference type="InterPro" id="IPR006693">
    <property type="entry name" value="AB_hydrolase_lipase"/>
</dbReference>
<evidence type="ECO:0000259" key="3">
    <source>
        <dbReference type="Pfam" id="PF04083"/>
    </source>
</evidence>
<evidence type="ECO:0000256" key="1">
    <source>
        <dbReference type="SAM" id="MobiDB-lite"/>
    </source>
</evidence>
<name>A0A2U1PKK8_ARTAN</name>
<keyword evidence="5" id="KW-1185">Reference proteome</keyword>
<evidence type="ECO:0000313" key="5">
    <source>
        <dbReference type="Proteomes" id="UP000245207"/>
    </source>
</evidence>
<gene>
    <name evidence="4" type="ORF">CTI12_AA143850</name>
</gene>
<evidence type="ECO:0000256" key="2">
    <source>
        <dbReference type="SAM" id="SignalP"/>
    </source>
</evidence>
<feature type="compositionally biased region" description="Low complexity" evidence="1">
    <location>
        <begin position="23"/>
        <end position="32"/>
    </location>
</feature>
<dbReference type="EMBL" id="PKPP01001035">
    <property type="protein sequence ID" value="PWA86291.1"/>
    <property type="molecule type" value="Genomic_DNA"/>
</dbReference>
<feature type="signal peptide" evidence="2">
    <location>
        <begin position="1"/>
        <end position="23"/>
    </location>
</feature>
<dbReference type="OrthoDB" id="9974421at2759"/>
<dbReference type="SUPFAM" id="SSF53474">
    <property type="entry name" value="alpha/beta-Hydrolases"/>
    <property type="match status" value="1"/>
</dbReference>
<dbReference type="Pfam" id="PF04083">
    <property type="entry name" value="Abhydro_lipase"/>
    <property type="match status" value="1"/>
</dbReference>
<dbReference type="Gene3D" id="3.40.50.1820">
    <property type="entry name" value="alpha/beta hydrolase"/>
    <property type="match status" value="1"/>
</dbReference>
<feature type="compositionally biased region" description="Basic and acidic residues" evidence="1">
    <location>
        <begin position="42"/>
        <end position="54"/>
    </location>
</feature>
<protein>
    <submittedName>
        <fullName evidence="4">Gastric triacylglycerol lipase</fullName>
    </submittedName>
</protein>
<proteinExistence type="predicted"/>
<feature type="domain" description="Partial AB-hydrolase lipase" evidence="3">
    <location>
        <begin position="270"/>
        <end position="329"/>
    </location>
</feature>